<keyword evidence="2" id="KW-1185">Reference proteome</keyword>
<comment type="caution">
    <text evidence="1">The sequence shown here is derived from an EMBL/GenBank/DDBJ whole genome shotgun (WGS) entry which is preliminary data.</text>
</comment>
<reference evidence="1 2" key="1">
    <citation type="journal article" date="2024" name="G3 (Bethesda)">
        <title>Genome assembly of Hibiscus sabdariffa L. provides insights into metabolisms of medicinal natural products.</title>
        <authorList>
            <person name="Kim T."/>
        </authorList>
    </citation>
    <scope>NUCLEOTIDE SEQUENCE [LARGE SCALE GENOMIC DNA]</scope>
    <source>
        <strain evidence="1">TK-2024</strain>
        <tissue evidence="1">Old leaves</tissue>
    </source>
</reference>
<evidence type="ECO:0000313" key="2">
    <source>
        <dbReference type="Proteomes" id="UP001396334"/>
    </source>
</evidence>
<dbReference type="EMBL" id="JBBPBN010000045">
    <property type="protein sequence ID" value="KAK8995751.1"/>
    <property type="molecule type" value="Genomic_DNA"/>
</dbReference>
<accession>A0ABR2Q505</accession>
<dbReference type="Proteomes" id="UP001396334">
    <property type="component" value="Unassembled WGS sequence"/>
</dbReference>
<evidence type="ECO:0000313" key="1">
    <source>
        <dbReference type="EMBL" id="KAK8995751.1"/>
    </source>
</evidence>
<name>A0ABR2Q505_9ROSI</name>
<gene>
    <name evidence="1" type="ORF">V6N11_076010</name>
</gene>
<organism evidence="1 2">
    <name type="scientific">Hibiscus sabdariffa</name>
    <name type="common">roselle</name>
    <dbReference type="NCBI Taxonomy" id="183260"/>
    <lineage>
        <taxon>Eukaryota</taxon>
        <taxon>Viridiplantae</taxon>
        <taxon>Streptophyta</taxon>
        <taxon>Embryophyta</taxon>
        <taxon>Tracheophyta</taxon>
        <taxon>Spermatophyta</taxon>
        <taxon>Magnoliopsida</taxon>
        <taxon>eudicotyledons</taxon>
        <taxon>Gunneridae</taxon>
        <taxon>Pentapetalae</taxon>
        <taxon>rosids</taxon>
        <taxon>malvids</taxon>
        <taxon>Malvales</taxon>
        <taxon>Malvaceae</taxon>
        <taxon>Malvoideae</taxon>
        <taxon>Hibiscus</taxon>
    </lineage>
</organism>
<protein>
    <submittedName>
        <fullName evidence="1">Uncharacterized protein</fullName>
    </submittedName>
</protein>
<sequence>MKSIVNYFRVLNTWMLLNGKRCFDMKRYCSKWRIGSGQPPGWALFLLLGQVSKFNGCPCHRKVNVDGAVVDGRAAYGKPKTAGAGNRTYDVAYRDYKAY</sequence>
<proteinExistence type="predicted"/>